<dbReference type="Pfam" id="PF01095">
    <property type="entry name" value="Pectinesterase"/>
    <property type="match status" value="1"/>
</dbReference>
<feature type="chain" id="PRO_5035961240" description="Pectinesterase" evidence="5">
    <location>
        <begin position="28"/>
        <end position="377"/>
    </location>
</feature>
<dbReference type="Proteomes" id="UP000823388">
    <property type="component" value="Chromosome 3K"/>
</dbReference>
<dbReference type="InterPro" id="IPR012334">
    <property type="entry name" value="Pectin_lyas_fold"/>
</dbReference>
<organism evidence="8 9">
    <name type="scientific">Panicum virgatum</name>
    <name type="common">Blackwell switchgrass</name>
    <dbReference type="NCBI Taxonomy" id="38727"/>
    <lineage>
        <taxon>Eukaryota</taxon>
        <taxon>Viridiplantae</taxon>
        <taxon>Streptophyta</taxon>
        <taxon>Embryophyta</taxon>
        <taxon>Tracheophyta</taxon>
        <taxon>Spermatophyta</taxon>
        <taxon>Magnoliopsida</taxon>
        <taxon>Liliopsida</taxon>
        <taxon>Poales</taxon>
        <taxon>Poaceae</taxon>
        <taxon>PACMAD clade</taxon>
        <taxon>Panicoideae</taxon>
        <taxon>Panicodae</taxon>
        <taxon>Paniceae</taxon>
        <taxon>Panicinae</taxon>
        <taxon>Panicum</taxon>
        <taxon>Panicum sect. Hiantes</taxon>
    </lineage>
</organism>
<evidence type="ECO:0000313" key="8">
    <source>
        <dbReference type="EMBL" id="KAG2628333.1"/>
    </source>
</evidence>
<feature type="region of interest" description="Disordered" evidence="6">
    <location>
        <begin position="26"/>
        <end position="46"/>
    </location>
</feature>
<accession>A0A8T0V637</accession>
<feature type="compositionally biased region" description="Low complexity" evidence="6">
    <location>
        <begin position="364"/>
        <end position="377"/>
    </location>
</feature>
<name>A0A8T0V637_PANVG</name>
<feature type="compositionally biased region" description="Low complexity" evidence="6">
    <location>
        <begin position="323"/>
        <end position="336"/>
    </location>
</feature>
<evidence type="ECO:0000256" key="1">
    <source>
        <dbReference type="ARBA" id="ARBA00005184"/>
    </source>
</evidence>
<feature type="region of interest" description="Disordered" evidence="6">
    <location>
        <begin position="323"/>
        <end position="377"/>
    </location>
</feature>
<dbReference type="EC" id="3.1.1.11" evidence="5"/>
<evidence type="ECO:0000256" key="3">
    <source>
        <dbReference type="ARBA" id="ARBA00023085"/>
    </source>
</evidence>
<keyword evidence="2 5" id="KW-0378">Hydrolase</keyword>
<sequence>MMLAGRRCRLAVTALLLLPALLGDASSGSSGAVEPETQLSASGCRGARLPPGGVPAAGTTWPPRADAVVAKEGGCGNDFACFTTIQQALKAAPDLVPCEKQRYVVLVKSGVYEEPFIKITRKNVMLRGSYLLALLTYVVALGHGFLAQDLTIRNTAGPAQKQAVALRSNSNKSVVYRCSIEGYEDTLYAENGRQMYIESNISGTVDFVFGNAKAVFHKCRLQVRRPLEGKHNVITAQGRNNATSPESGFSIHQCIIEAAPGHDLKGFDTFLGRPYRNYSHVEWDRGHDVKETTKTVEYCEYDKYGPYVGTERRVRWDQGCKRGAAARARRPGSSAAEGRHGPEQRRRGRRRPGAAAHGGGDATGGTARRSRTTTSGR</sequence>
<dbReference type="AlphaFoldDB" id="A0A8T0V637"/>
<keyword evidence="3 5" id="KW-0063">Aspartyl esterase</keyword>
<proteinExistence type="predicted"/>
<dbReference type="Gene3D" id="2.160.20.10">
    <property type="entry name" value="Single-stranded right-handed beta-helix, Pectin lyase-like"/>
    <property type="match status" value="1"/>
</dbReference>
<dbReference type="InterPro" id="IPR033131">
    <property type="entry name" value="Pectinesterase_Asp_AS"/>
</dbReference>
<dbReference type="PANTHER" id="PTHR31707">
    <property type="entry name" value="PECTINESTERASE"/>
    <property type="match status" value="1"/>
</dbReference>
<reference evidence="8" key="1">
    <citation type="submission" date="2020-05" db="EMBL/GenBank/DDBJ databases">
        <title>WGS assembly of Panicum virgatum.</title>
        <authorList>
            <person name="Lovell J.T."/>
            <person name="Jenkins J."/>
            <person name="Shu S."/>
            <person name="Juenger T.E."/>
            <person name="Schmutz J."/>
        </authorList>
    </citation>
    <scope>NUCLEOTIDE SEQUENCE</scope>
    <source>
        <strain evidence="8">AP13</strain>
    </source>
</reference>
<dbReference type="SUPFAM" id="SSF51126">
    <property type="entry name" value="Pectin lyase-like"/>
    <property type="match status" value="1"/>
</dbReference>
<dbReference type="InterPro" id="IPR011050">
    <property type="entry name" value="Pectin_lyase_fold/virulence"/>
</dbReference>
<keyword evidence="5" id="KW-0732">Signal</keyword>
<dbReference type="GO" id="GO:0045490">
    <property type="term" value="P:pectin catabolic process"/>
    <property type="evidence" value="ECO:0007669"/>
    <property type="project" value="UniProtKB-UniRule"/>
</dbReference>
<feature type="active site" evidence="4">
    <location>
        <position position="206"/>
    </location>
</feature>
<dbReference type="GO" id="GO:0042545">
    <property type="term" value="P:cell wall modification"/>
    <property type="evidence" value="ECO:0007669"/>
    <property type="project" value="UniProtKB-UniRule"/>
</dbReference>
<dbReference type="EMBL" id="CM029041">
    <property type="protein sequence ID" value="KAG2628333.1"/>
    <property type="molecule type" value="Genomic_DNA"/>
</dbReference>
<comment type="caution">
    <text evidence="8">The sequence shown here is derived from an EMBL/GenBank/DDBJ whole genome shotgun (WGS) entry which is preliminary data.</text>
</comment>
<dbReference type="InterPro" id="IPR000070">
    <property type="entry name" value="Pectinesterase_cat"/>
</dbReference>
<evidence type="ECO:0000256" key="4">
    <source>
        <dbReference type="PROSITE-ProRule" id="PRU10040"/>
    </source>
</evidence>
<evidence type="ECO:0000256" key="6">
    <source>
        <dbReference type="SAM" id="MobiDB-lite"/>
    </source>
</evidence>
<keyword evidence="9" id="KW-1185">Reference proteome</keyword>
<evidence type="ECO:0000313" key="9">
    <source>
        <dbReference type="Proteomes" id="UP000823388"/>
    </source>
</evidence>
<feature type="signal peptide" evidence="5">
    <location>
        <begin position="1"/>
        <end position="27"/>
    </location>
</feature>
<dbReference type="GO" id="GO:0030599">
    <property type="term" value="F:pectinesterase activity"/>
    <property type="evidence" value="ECO:0007669"/>
    <property type="project" value="UniProtKB-UniRule"/>
</dbReference>
<dbReference type="PROSITE" id="PS00503">
    <property type="entry name" value="PECTINESTERASE_2"/>
    <property type="match status" value="1"/>
</dbReference>
<protein>
    <recommendedName>
        <fullName evidence="5">Pectinesterase</fullName>
        <ecNumber evidence="5">3.1.1.11</ecNumber>
    </recommendedName>
</protein>
<feature type="domain" description="Pectinesterase catalytic" evidence="7">
    <location>
        <begin position="138"/>
        <end position="321"/>
    </location>
</feature>
<evidence type="ECO:0000256" key="2">
    <source>
        <dbReference type="ARBA" id="ARBA00022801"/>
    </source>
</evidence>
<evidence type="ECO:0000259" key="7">
    <source>
        <dbReference type="Pfam" id="PF01095"/>
    </source>
</evidence>
<comment type="catalytic activity">
    <reaction evidence="5">
        <text>[(1-&gt;4)-alpha-D-galacturonosyl methyl ester](n) + n H2O = [(1-&gt;4)-alpha-D-galacturonosyl](n) + n methanol + n H(+)</text>
        <dbReference type="Rhea" id="RHEA:22380"/>
        <dbReference type="Rhea" id="RHEA-COMP:14570"/>
        <dbReference type="Rhea" id="RHEA-COMP:14573"/>
        <dbReference type="ChEBI" id="CHEBI:15377"/>
        <dbReference type="ChEBI" id="CHEBI:15378"/>
        <dbReference type="ChEBI" id="CHEBI:17790"/>
        <dbReference type="ChEBI" id="CHEBI:140522"/>
        <dbReference type="ChEBI" id="CHEBI:140523"/>
        <dbReference type="EC" id="3.1.1.11"/>
    </reaction>
</comment>
<gene>
    <name evidence="8" type="ORF">PVAP13_3KG376654</name>
</gene>
<comment type="pathway">
    <text evidence="1 5">Glycan metabolism; pectin degradation; 2-dehydro-3-deoxy-D-gluconate from pectin: step 1/5.</text>
</comment>
<evidence type="ECO:0000256" key="5">
    <source>
        <dbReference type="RuleBase" id="RU000589"/>
    </source>
</evidence>